<feature type="chain" id="PRO_5004021300" description="Phytase-like domain-containing protein" evidence="1">
    <location>
        <begin position="24"/>
        <end position="528"/>
    </location>
</feature>
<dbReference type="Proteomes" id="UP000011761">
    <property type="component" value="Unassembled WGS sequence"/>
</dbReference>
<feature type="domain" description="Phytase-like" evidence="2">
    <location>
        <begin position="94"/>
        <end position="486"/>
    </location>
</feature>
<dbReference type="InterPro" id="IPR027372">
    <property type="entry name" value="Phytase-like_dom"/>
</dbReference>
<dbReference type="OrthoDB" id="425936at2759"/>
<evidence type="ECO:0000259" key="2">
    <source>
        <dbReference type="Pfam" id="PF13449"/>
    </source>
</evidence>
<name>M2MSX9_BAUPA</name>
<dbReference type="KEGG" id="bcom:BAUCODRAFT_74155"/>
<sequence>MHFSRTLLAAAPAALALVSSVSALPHATRTTTTNTTAVNTTTCNGETYVYQQLAGYGFIPSNDRDKFGDTIGGIGSSVAIDRLSWIQLFNGSYTGTLWAIPDRGWNTQGTLNYQNRVHKFKIIFTPNKTASVSSPSGPNLNLIYQDTILFTDPSGNPTSGLDANVRGPYLTFPNFPFDLPSVNYTGDGFGGAGSGGTRVVMDTEGLFLGIDGSFWVSDEYGPYIYHFSTSGRMIGAIRPPNAVIPLRNGTESFSADSPPIYNSALAPVPTDNPTGRDNNQGLEGLTTNPLRTRLYALMQSALNQEGGLKNKNSRYARLLEYDITKSQPTLVGEYVVPENHVTPSDSGSKVAHQSEIHYVSDTQFMILARDSNAGRGQASSTSIYRQVDIFDISNATNISPGSDCYTCSIADNNGNLRSNVTAAQYCQWLDYNDNAQLNRFGLHNGGGQDTGLLNEKWESLALVPVNILTLGLDGEYFLFSLSDNDFITQNGYLNGGKYQYADSSGFNLDNQALVFQVKLPGGALPLQS</sequence>
<proteinExistence type="predicted"/>
<evidence type="ECO:0000313" key="4">
    <source>
        <dbReference type="Proteomes" id="UP000011761"/>
    </source>
</evidence>
<evidence type="ECO:0000313" key="3">
    <source>
        <dbReference type="EMBL" id="EMC94618.1"/>
    </source>
</evidence>
<organism evidence="3 4">
    <name type="scientific">Baudoinia panamericana (strain UAMH 10762)</name>
    <name type="common">Angels' share fungus</name>
    <name type="synonym">Baudoinia compniacensis (strain UAMH 10762)</name>
    <dbReference type="NCBI Taxonomy" id="717646"/>
    <lineage>
        <taxon>Eukaryota</taxon>
        <taxon>Fungi</taxon>
        <taxon>Dikarya</taxon>
        <taxon>Ascomycota</taxon>
        <taxon>Pezizomycotina</taxon>
        <taxon>Dothideomycetes</taxon>
        <taxon>Dothideomycetidae</taxon>
        <taxon>Mycosphaerellales</taxon>
        <taxon>Teratosphaeriaceae</taxon>
        <taxon>Baudoinia</taxon>
    </lineage>
</organism>
<protein>
    <recommendedName>
        <fullName evidence="2">Phytase-like domain-containing protein</fullName>
    </recommendedName>
</protein>
<dbReference type="Pfam" id="PF13449">
    <property type="entry name" value="Phytase-like"/>
    <property type="match status" value="1"/>
</dbReference>
<dbReference type="GeneID" id="19116872"/>
<dbReference type="EMBL" id="KB445558">
    <property type="protein sequence ID" value="EMC94618.1"/>
    <property type="molecule type" value="Genomic_DNA"/>
</dbReference>
<dbReference type="PANTHER" id="PTHR37957:SF1">
    <property type="entry name" value="PHYTASE-LIKE DOMAIN-CONTAINING PROTEIN"/>
    <property type="match status" value="1"/>
</dbReference>
<dbReference type="PANTHER" id="PTHR37957">
    <property type="entry name" value="BLR7070 PROTEIN"/>
    <property type="match status" value="1"/>
</dbReference>
<reference evidence="3 4" key="1">
    <citation type="journal article" date="2012" name="PLoS Pathog.">
        <title>Diverse lifestyles and strategies of plant pathogenesis encoded in the genomes of eighteen Dothideomycetes fungi.</title>
        <authorList>
            <person name="Ohm R.A."/>
            <person name="Feau N."/>
            <person name="Henrissat B."/>
            <person name="Schoch C.L."/>
            <person name="Horwitz B.A."/>
            <person name="Barry K.W."/>
            <person name="Condon B.J."/>
            <person name="Copeland A.C."/>
            <person name="Dhillon B."/>
            <person name="Glaser F."/>
            <person name="Hesse C.N."/>
            <person name="Kosti I."/>
            <person name="LaButti K."/>
            <person name="Lindquist E.A."/>
            <person name="Lucas S."/>
            <person name="Salamov A.A."/>
            <person name="Bradshaw R.E."/>
            <person name="Ciuffetti L."/>
            <person name="Hamelin R.C."/>
            <person name="Kema G.H.J."/>
            <person name="Lawrence C."/>
            <person name="Scott J.A."/>
            <person name="Spatafora J.W."/>
            <person name="Turgeon B.G."/>
            <person name="de Wit P.J.G.M."/>
            <person name="Zhong S."/>
            <person name="Goodwin S.B."/>
            <person name="Grigoriev I.V."/>
        </authorList>
    </citation>
    <scope>NUCLEOTIDE SEQUENCE [LARGE SCALE GENOMIC DNA]</scope>
    <source>
        <strain evidence="3 4">UAMH 10762</strain>
    </source>
</reference>
<gene>
    <name evidence="3" type="ORF">BAUCODRAFT_74155</name>
</gene>
<dbReference type="HOGENOM" id="CLU_026803_0_0_1"/>
<feature type="signal peptide" evidence="1">
    <location>
        <begin position="1"/>
        <end position="23"/>
    </location>
</feature>
<keyword evidence="4" id="KW-1185">Reference proteome</keyword>
<dbReference type="OMA" id="DYRPRLN"/>
<dbReference type="eggNOG" id="ENOG502QPYR">
    <property type="taxonomic scope" value="Eukaryota"/>
</dbReference>
<accession>M2MSX9</accession>
<dbReference type="AlphaFoldDB" id="M2MSX9"/>
<evidence type="ECO:0000256" key="1">
    <source>
        <dbReference type="SAM" id="SignalP"/>
    </source>
</evidence>
<dbReference type="RefSeq" id="XP_007678232.1">
    <property type="nucleotide sequence ID" value="XM_007680042.1"/>
</dbReference>
<keyword evidence="1" id="KW-0732">Signal</keyword>